<reference evidence="3" key="2">
    <citation type="submission" date="2015-01" db="EMBL/GenBank/DDBJ databases">
        <title>Evolutionary Origins and Diversification of the Mycorrhizal Mutualists.</title>
        <authorList>
            <consortium name="DOE Joint Genome Institute"/>
            <consortium name="Mycorrhizal Genomics Consortium"/>
            <person name="Kohler A."/>
            <person name="Kuo A."/>
            <person name="Nagy L.G."/>
            <person name="Floudas D."/>
            <person name="Copeland A."/>
            <person name="Barry K.W."/>
            <person name="Cichocki N."/>
            <person name="Veneault-Fourrey C."/>
            <person name="LaButti K."/>
            <person name="Lindquist E.A."/>
            <person name="Lipzen A."/>
            <person name="Lundell T."/>
            <person name="Morin E."/>
            <person name="Murat C."/>
            <person name="Riley R."/>
            <person name="Ohm R."/>
            <person name="Sun H."/>
            <person name="Tunlid A."/>
            <person name="Henrissat B."/>
            <person name="Grigoriev I.V."/>
            <person name="Hibbett D.S."/>
            <person name="Martin F."/>
        </authorList>
    </citation>
    <scope>NUCLEOTIDE SEQUENCE [LARGE SCALE GENOMIC DNA]</scope>
    <source>
        <strain evidence="3">LaAM-08-1</strain>
    </source>
</reference>
<evidence type="ECO:0000313" key="3">
    <source>
        <dbReference type="Proteomes" id="UP000054477"/>
    </source>
</evidence>
<proteinExistence type="predicted"/>
<gene>
    <name evidence="2" type="ORF">K443DRAFT_677991</name>
</gene>
<evidence type="ECO:0000313" key="2">
    <source>
        <dbReference type="EMBL" id="KIK01996.1"/>
    </source>
</evidence>
<sequence length="75" mass="8894">MSGLRSYVINSSWLRKKAKTVQYYRTIFASLRKILRHHPRLPRSDGKDRLKGAQSRLRNQSNWRSLQLALQATKR</sequence>
<dbReference type="Proteomes" id="UP000054477">
    <property type="component" value="Unassembled WGS sequence"/>
</dbReference>
<accession>A0A0C9XAU6</accession>
<dbReference type="AlphaFoldDB" id="A0A0C9XAU6"/>
<organism evidence="2 3">
    <name type="scientific">Laccaria amethystina LaAM-08-1</name>
    <dbReference type="NCBI Taxonomy" id="1095629"/>
    <lineage>
        <taxon>Eukaryota</taxon>
        <taxon>Fungi</taxon>
        <taxon>Dikarya</taxon>
        <taxon>Basidiomycota</taxon>
        <taxon>Agaricomycotina</taxon>
        <taxon>Agaricomycetes</taxon>
        <taxon>Agaricomycetidae</taxon>
        <taxon>Agaricales</taxon>
        <taxon>Agaricineae</taxon>
        <taxon>Hydnangiaceae</taxon>
        <taxon>Laccaria</taxon>
    </lineage>
</organism>
<reference evidence="2 3" key="1">
    <citation type="submission" date="2014-04" db="EMBL/GenBank/DDBJ databases">
        <authorList>
            <consortium name="DOE Joint Genome Institute"/>
            <person name="Kuo A."/>
            <person name="Kohler A."/>
            <person name="Nagy L.G."/>
            <person name="Floudas D."/>
            <person name="Copeland A."/>
            <person name="Barry K.W."/>
            <person name="Cichocki N."/>
            <person name="Veneault-Fourrey C."/>
            <person name="LaButti K."/>
            <person name="Lindquist E.A."/>
            <person name="Lipzen A."/>
            <person name="Lundell T."/>
            <person name="Morin E."/>
            <person name="Murat C."/>
            <person name="Sun H."/>
            <person name="Tunlid A."/>
            <person name="Henrissat B."/>
            <person name="Grigoriev I.V."/>
            <person name="Hibbett D.S."/>
            <person name="Martin F."/>
            <person name="Nordberg H.P."/>
            <person name="Cantor M.N."/>
            <person name="Hua S.X."/>
        </authorList>
    </citation>
    <scope>NUCLEOTIDE SEQUENCE [LARGE SCALE GENOMIC DNA]</scope>
    <source>
        <strain evidence="2 3">LaAM-08-1</strain>
    </source>
</reference>
<dbReference type="EMBL" id="KN838599">
    <property type="protein sequence ID" value="KIK01996.1"/>
    <property type="molecule type" value="Genomic_DNA"/>
</dbReference>
<dbReference type="HOGENOM" id="CLU_2671465_0_0_1"/>
<evidence type="ECO:0000256" key="1">
    <source>
        <dbReference type="SAM" id="MobiDB-lite"/>
    </source>
</evidence>
<name>A0A0C9XAU6_9AGAR</name>
<feature type="region of interest" description="Disordered" evidence="1">
    <location>
        <begin position="39"/>
        <end position="61"/>
    </location>
</feature>
<feature type="compositionally biased region" description="Basic and acidic residues" evidence="1">
    <location>
        <begin position="42"/>
        <end position="51"/>
    </location>
</feature>
<protein>
    <submittedName>
        <fullName evidence="2">Uncharacterized protein</fullName>
    </submittedName>
</protein>
<keyword evidence="3" id="KW-1185">Reference proteome</keyword>